<feature type="region of interest" description="Disordered" evidence="1">
    <location>
        <begin position="32"/>
        <end position="65"/>
    </location>
</feature>
<reference evidence="2 3" key="1">
    <citation type="submission" date="2018-04" db="EMBL/GenBank/DDBJ databases">
        <title>WGS assembly of Panicum hallii var. hallii HAL2.</title>
        <authorList>
            <person name="Lovell J."/>
            <person name="Jenkins J."/>
            <person name="Lowry D."/>
            <person name="Mamidi S."/>
            <person name="Sreedasyam A."/>
            <person name="Weng X."/>
            <person name="Barry K."/>
            <person name="Bonette J."/>
            <person name="Campitelli B."/>
            <person name="Daum C."/>
            <person name="Gordon S."/>
            <person name="Gould B."/>
            <person name="Lipzen A."/>
            <person name="MacQueen A."/>
            <person name="Palacio-Mejia J."/>
            <person name="Plott C."/>
            <person name="Shakirov E."/>
            <person name="Shu S."/>
            <person name="Yoshinaga Y."/>
            <person name="Zane M."/>
            <person name="Rokhsar D."/>
            <person name="Grimwood J."/>
            <person name="Schmutz J."/>
            <person name="Juenger T."/>
        </authorList>
    </citation>
    <scope>NUCLEOTIDE SEQUENCE [LARGE SCALE GENOMIC DNA]</scope>
    <source>
        <strain evidence="3">cv. HAL2</strain>
    </source>
</reference>
<evidence type="ECO:0000313" key="2">
    <source>
        <dbReference type="EMBL" id="PUZ69316.1"/>
    </source>
</evidence>
<dbReference type="EMBL" id="CM009750">
    <property type="protein sequence ID" value="PUZ69316.1"/>
    <property type="molecule type" value="Genomic_DNA"/>
</dbReference>
<gene>
    <name evidence="2" type="ORF">GQ55_2G098000</name>
</gene>
<organism evidence="2 3">
    <name type="scientific">Panicum hallii var. hallii</name>
    <dbReference type="NCBI Taxonomy" id="1504633"/>
    <lineage>
        <taxon>Eukaryota</taxon>
        <taxon>Viridiplantae</taxon>
        <taxon>Streptophyta</taxon>
        <taxon>Embryophyta</taxon>
        <taxon>Tracheophyta</taxon>
        <taxon>Spermatophyta</taxon>
        <taxon>Magnoliopsida</taxon>
        <taxon>Liliopsida</taxon>
        <taxon>Poales</taxon>
        <taxon>Poaceae</taxon>
        <taxon>PACMAD clade</taxon>
        <taxon>Panicoideae</taxon>
        <taxon>Panicodae</taxon>
        <taxon>Paniceae</taxon>
        <taxon>Panicinae</taxon>
        <taxon>Panicum</taxon>
        <taxon>Panicum sect. Panicum</taxon>
    </lineage>
</organism>
<accession>A0A2T7ENA8</accession>
<name>A0A2T7ENA8_9POAL</name>
<dbReference type="Gramene" id="PUZ69316">
    <property type="protein sequence ID" value="PUZ69316"/>
    <property type="gene ID" value="GQ55_2G098000"/>
</dbReference>
<dbReference type="AlphaFoldDB" id="A0A2T7ENA8"/>
<dbReference type="Proteomes" id="UP000244336">
    <property type="component" value="Chromosome 2"/>
</dbReference>
<evidence type="ECO:0000313" key="3">
    <source>
        <dbReference type="Proteomes" id="UP000244336"/>
    </source>
</evidence>
<sequence length="85" mass="9441">MGLNHPGFLFGPPNDQTYQICPFPLLPLFPKPSENNSRFSRRRIDASDDLVPSPPPLKQRSEPPRLSHFLPLSAALYSCPSPATV</sequence>
<keyword evidence="3" id="KW-1185">Reference proteome</keyword>
<proteinExistence type="predicted"/>
<evidence type="ECO:0000256" key="1">
    <source>
        <dbReference type="SAM" id="MobiDB-lite"/>
    </source>
</evidence>
<protein>
    <submittedName>
        <fullName evidence="2">Uncharacterized protein</fullName>
    </submittedName>
</protein>